<dbReference type="Gene3D" id="1.10.10.410">
    <property type="match status" value="1"/>
</dbReference>
<dbReference type="SUPFAM" id="SSF89095">
    <property type="entry name" value="GatB/YqeY motif"/>
    <property type="match status" value="1"/>
</dbReference>
<proteinExistence type="predicted"/>
<dbReference type="InterPro" id="IPR019004">
    <property type="entry name" value="YqeY/Aim41"/>
</dbReference>
<name>A0A1G2P3Y7_9BACT</name>
<dbReference type="InterPro" id="IPR023168">
    <property type="entry name" value="GatB_Yqey_C_2"/>
</dbReference>
<dbReference type="AlphaFoldDB" id="A0A1G2P3Y7"/>
<dbReference type="Pfam" id="PF09424">
    <property type="entry name" value="YqeY"/>
    <property type="match status" value="1"/>
</dbReference>
<evidence type="ECO:0008006" key="3">
    <source>
        <dbReference type="Google" id="ProtNLM"/>
    </source>
</evidence>
<dbReference type="GO" id="GO:0016884">
    <property type="term" value="F:carbon-nitrogen ligase activity, with glutamine as amido-N-donor"/>
    <property type="evidence" value="ECO:0007669"/>
    <property type="project" value="InterPro"/>
</dbReference>
<dbReference type="PANTHER" id="PTHR28055:SF1">
    <property type="entry name" value="ALTERED INHERITANCE OF MITOCHONDRIA PROTEIN 41, MITOCHONDRIAL"/>
    <property type="match status" value="1"/>
</dbReference>
<reference evidence="1 2" key="1">
    <citation type="journal article" date="2016" name="Nat. Commun.">
        <title>Thousands of microbial genomes shed light on interconnected biogeochemical processes in an aquifer system.</title>
        <authorList>
            <person name="Anantharaman K."/>
            <person name="Brown C.T."/>
            <person name="Hug L.A."/>
            <person name="Sharon I."/>
            <person name="Castelle C.J."/>
            <person name="Probst A.J."/>
            <person name="Thomas B.C."/>
            <person name="Singh A."/>
            <person name="Wilkins M.J."/>
            <person name="Karaoz U."/>
            <person name="Brodie E.L."/>
            <person name="Williams K.H."/>
            <person name="Hubbard S.S."/>
            <person name="Banfield J.F."/>
        </authorList>
    </citation>
    <scope>NUCLEOTIDE SEQUENCE [LARGE SCALE GENOMIC DNA]</scope>
</reference>
<protein>
    <recommendedName>
        <fullName evidence="3">Glutamyl-tRNA amidotransferase</fullName>
    </recommendedName>
</protein>
<organism evidence="1 2">
    <name type="scientific">Candidatus Taylorbacteria bacterium RIFCSPLOWO2_12_FULL_43_20</name>
    <dbReference type="NCBI Taxonomy" id="1802332"/>
    <lineage>
        <taxon>Bacteria</taxon>
        <taxon>Candidatus Tayloriibacteriota</taxon>
    </lineage>
</organism>
<accession>A0A1G2P3Y7</accession>
<gene>
    <name evidence="1" type="ORF">A3G52_04465</name>
</gene>
<dbReference type="InterPro" id="IPR042184">
    <property type="entry name" value="YqeY/Aim41_N"/>
</dbReference>
<dbReference type="Gene3D" id="1.10.1510.10">
    <property type="entry name" value="Uncharacterised protein YqeY/AIM41 PF09424, N-terminal domain"/>
    <property type="match status" value="1"/>
</dbReference>
<dbReference type="EMBL" id="MHSK01000001">
    <property type="protein sequence ID" value="OHA43044.1"/>
    <property type="molecule type" value="Genomic_DNA"/>
</dbReference>
<evidence type="ECO:0000313" key="2">
    <source>
        <dbReference type="Proteomes" id="UP000177269"/>
    </source>
</evidence>
<evidence type="ECO:0000313" key="1">
    <source>
        <dbReference type="EMBL" id="OHA43044.1"/>
    </source>
</evidence>
<dbReference type="PANTHER" id="PTHR28055">
    <property type="entry name" value="ALTERED INHERITANCE OF MITOCHONDRIA PROTEIN 41, MITOCHONDRIAL"/>
    <property type="match status" value="1"/>
</dbReference>
<comment type="caution">
    <text evidence="1">The sequence shown here is derived from an EMBL/GenBank/DDBJ whole genome shotgun (WGS) entry which is preliminary data.</text>
</comment>
<dbReference type="InterPro" id="IPR003789">
    <property type="entry name" value="Asn/Gln_tRNA_amidoTrase-B-like"/>
</dbReference>
<sequence>MSLHNKIKTEIKQAMLTKDRTKLEVTRGLVAAFTNELVAKKRMPQDELSDDEAMEVIKRSIKQRKESIRQFEAGARQDLVLSEKQELNILETYLPEMMSSDEIRRIAEQKKNELNMTDKSKIGQLIGAVMKETKGRADGNDVKKIIETLF</sequence>
<dbReference type="Proteomes" id="UP000177269">
    <property type="component" value="Unassembled WGS sequence"/>
</dbReference>